<name>A0A1U9NQA0_9BACT</name>
<dbReference type="EMBL" id="CP019791">
    <property type="protein sequence ID" value="AQT69957.1"/>
    <property type="molecule type" value="Genomic_DNA"/>
</dbReference>
<dbReference type="Proteomes" id="UP000189674">
    <property type="component" value="Chromosome"/>
</dbReference>
<evidence type="ECO:0000256" key="1">
    <source>
        <dbReference type="SAM" id="Phobius"/>
    </source>
</evidence>
<sequence>MQDSHSNFHFDKTPTKHKLAANIAVAMLLYVIILLAIAAGGCTDDKFVHQTFDEAGNLTSLTEITHFTAGGKEYKGLRGQAPNGWLIELEGSASQEVEIETFTAKLIEWMQAQSK</sequence>
<dbReference type="KEGG" id="alus:STSP2_03157"/>
<dbReference type="AlphaFoldDB" id="A0A1U9NQA0"/>
<keyword evidence="3" id="KW-1185">Reference proteome</keyword>
<organism evidence="2 3">
    <name type="scientific">Anaerohalosphaera lusitana</name>
    <dbReference type="NCBI Taxonomy" id="1936003"/>
    <lineage>
        <taxon>Bacteria</taxon>
        <taxon>Pseudomonadati</taxon>
        <taxon>Planctomycetota</taxon>
        <taxon>Phycisphaerae</taxon>
        <taxon>Sedimentisphaerales</taxon>
        <taxon>Anaerohalosphaeraceae</taxon>
        <taxon>Anaerohalosphaera</taxon>
    </lineage>
</organism>
<reference evidence="3" key="1">
    <citation type="submission" date="2017-02" db="EMBL/GenBank/DDBJ databases">
        <title>Comparative genomics and description of representatives of a novel lineage of planctomycetes thriving in anoxic sediments.</title>
        <authorList>
            <person name="Spring S."/>
            <person name="Bunk B."/>
            <person name="Sproer C."/>
        </authorList>
    </citation>
    <scope>NUCLEOTIDE SEQUENCE [LARGE SCALE GENOMIC DNA]</scope>
    <source>
        <strain evidence="3">ST-NAGAB-D1</strain>
    </source>
</reference>
<dbReference type="RefSeq" id="WP_146663592.1">
    <property type="nucleotide sequence ID" value="NZ_CP019791.1"/>
</dbReference>
<accession>A0A1U9NQA0</accession>
<gene>
    <name evidence="2" type="ORF">STSP2_03157</name>
</gene>
<keyword evidence="1" id="KW-0812">Transmembrane</keyword>
<evidence type="ECO:0000313" key="2">
    <source>
        <dbReference type="EMBL" id="AQT69957.1"/>
    </source>
</evidence>
<protein>
    <submittedName>
        <fullName evidence="2">Uncharacterized protein</fullName>
    </submittedName>
</protein>
<proteinExistence type="predicted"/>
<evidence type="ECO:0000313" key="3">
    <source>
        <dbReference type="Proteomes" id="UP000189674"/>
    </source>
</evidence>
<keyword evidence="1" id="KW-0472">Membrane</keyword>
<feature type="transmembrane region" description="Helical" evidence="1">
    <location>
        <begin position="20"/>
        <end position="41"/>
    </location>
</feature>
<keyword evidence="1" id="KW-1133">Transmembrane helix</keyword>
<dbReference type="STRING" id="1936003.STSP2_03157"/>